<feature type="compositionally biased region" description="Low complexity" evidence="1">
    <location>
        <begin position="260"/>
        <end position="276"/>
    </location>
</feature>
<evidence type="ECO:0000313" key="2">
    <source>
        <dbReference type="EMBL" id="KTB27434.1"/>
    </source>
</evidence>
<feature type="compositionally biased region" description="Polar residues" evidence="1">
    <location>
        <begin position="246"/>
        <end position="259"/>
    </location>
</feature>
<dbReference type="Gene3D" id="1.25.40.10">
    <property type="entry name" value="Tetratricopeptide repeat domain"/>
    <property type="match status" value="1"/>
</dbReference>
<sequence length="475" mass="52600">MALAALKKEYEVWDTAVKTFDQGRLDKALSLFESMEQNTQIVMNTGLICTMKEDYEESIKHYTRAIAQNCYLALAYFQRALCYYKLERRYEAEADLCTAEVMMRGKTFVPYNEQGLDFTLHKAEILFNKGVVVTQCGRVEEGTAIFQKAKDLRLGDEQQEFATQAINGRRDFTLCSVPPGVLYRPMSTKMKFLQTLKVTRSDTPPANTLHYTKSIPDLSSNIPYDPASDDDSSTCAGSSASVESLSLKKNQTTGNLSSPRASLSSYFAPSSSSSSSRALRSDLTKAMGIDILSPTTEIDSIPCAGVRIGQGKLAGLMAWRFVVSLDDQKAATTRRQQMKQRHWRDVVPGKSVVVNFILDTGRANSTIPQEALRALGYRGSYKPGTELILRVQGVSTKCTVAHLGGAGRLGSQFMTAGSLTFYFDTKLDAPVLYVADELNDRPSDIPRTVEPDRKLRRLSFKEGVTALIHSLSLRG</sequence>
<dbReference type="Proteomes" id="UP000054988">
    <property type="component" value="Unassembled WGS sequence"/>
</dbReference>
<dbReference type="SUPFAM" id="SSF48452">
    <property type="entry name" value="TPR-like"/>
    <property type="match status" value="1"/>
</dbReference>
<feature type="region of interest" description="Disordered" evidence="1">
    <location>
        <begin position="246"/>
        <end position="276"/>
    </location>
</feature>
<evidence type="ECO:0000256" key="1">
    <source>
        <dbReference type="SAM" id="MobiDB-lite"/>
    </source>
</evidence>
<dbReference type="AlphaFoldDB" id="A0A0W0ETN3"/>
<organism evidence="2 3">
    <name type="scientific">Moniliophthora roreri</name>
    <name type="common">Frosty pod rot fungus</name>
    <name type="synonym">Monilia roreri</name>
    <dbReference type="NCBI Taxonomy" id="221103"/>
    <lineage>
        <taxon>Eukaryota</taxon>
        <taxon>Fungi</taxon>
        <taxon>Dikarya</taxon>
        <taxon>Basidiomycota</taxon>
        <taxon>Agaricomycotina</taxon>
        <taxon>Agaricomycetes</taxon>
        <taxon>Agaricomycetidae</taxon>
        <taxon>Agaricales</taxon>
        <taxon>Marasmiineae</taxon>
        <taxon>Marasmiaceae</taxon>
        <taxon>Moniliophthora</taxon>
    </lineage>
</organism>
<protein>
    <recommendedName>
        <fullName evidence="4">Nadph oxidase regulator</fullName>
    </recommendedName>
</protein>
<comment type="caution">
    <text evidence="2">The sequence shown here is derived from an EMBL/GenBank/DDBJ whole genome shotgun (WGS) entry which is preliminary data.</text>
</comment>
<proteinExistence type="predicted"/>
<dbReference type="InterPro" id="IPR051864">
    <property type="entry name" value="NCF2_NOXA1"/>
</dbReference>
<dbReference type="SMART" id="SM00028">
    <property type="entry name" value="TPR"/>
    <property type="match status" value="3"/>
</dbReference>
<dbReference type="PANTHER" id="PTHR15175:SF0">
    <property type="entry name" value="SH3 DOMAIN-CONTAINING PROTEIN C23A1.17"/>
    <property type="match status" value="1"/>
</dbReference>
<name>A0A0W0ETN3_MONRR</name>
<evidence type="ECO:0008006" key="4">
    <source>
        <dbReference type="Google" id="ProtNLM"/>
    </source>
</evidence>
<dbReference type="PANTHER" id="PTHR15175">
    <property type="entry name" value="NEUTROPHIL CYTOSOLIC FACTOR 2, NEUTROPHIL NADPH OXIDASE FACTOR 2"/>
    <property type="match status" value="1"/>
</dbReference>
<dbReference type="InterPro" id="IPR011990">
    <property type="entry name" value="TPR-like_helical_dom_sf"/>
</dbReference>
<gene>
    <name evidence="2" type="ORF">WG66_19989</name>
</gene>
<evidence type="ECO:0000313" key="3">
    <source>
        <dbReference type="Proteomes" id="UP000054988"/>
    </source>
</evidence>
<dbReference type="EMBL" id="LATX01002554">
    <property type="protein sequence ID" value="KTB27434.1"/>
    <property type="molecule type" value="Genomic_DNA"/>
</dbReference>
<dbReference type="InterPro" id="IPR019734">
    <property type="entry name" value="TPR_rpt"/>
</dbReference>
<dbReference type="eggNOG" id="KOG4225">
    <property type="taxonomic scope" value="Eukaryota"/>
</dbReference>
<accession>A0A0W0ETN3</accession>
<reference evidence="2 3" key="1">
    <citation type="submission" date="2015-12" db="EMBL/GenBank/DDBJ databases">
        <title>Draft genome sequence of Moniliophthora roreri, the causal agent of frosty pod rot of cacao.</title>
        <authorList>
            <person name="Aime M.C."/>
            <person name="Diaz-Valderrama J.R."/>
            <person name="Kijpornyongpan T."/>
            <person name="Phillips-Mora W."/>
        </authorList>
    </citation>
    <scope>NUCLEOTIDE SEQUENCE [LARGE SCALE GENOMIC DNA]</scope>
    <source>
        <strain evidence="2 3">MCA 2952</strain>
    </source>
</reference>